<reference evidence="7 8" key="1">
    <citation type="submission" date="2016-07" db="EMBL/GenBank/DDBJ databases">
        <title>Pervasive Adenine N6-methylation of Active Genes in Fungi.</title>
        <authorList>
            <consortium name="DOE Joint Genome Institute"/>
            <person name="Mondo S.J."/>
            <person name="Dannebaum R.O."/>
            <person name="Kuo R.C."/>
            <person name="Labutti K."/>
            <person name="Haridas S."/>
            <person name="Kuo A."/>
            <person name="Salamov A."/>
            <person name="Ahrendt S.R."/>
            <person name="Lipzen A."/>
            <person name="Sullivan W."/>
            <person name="Andreopoulos W.B."/>
            <person name="Clum A."/>
            <person name="Lindquist E."/>
            <person name="Daum C."/>
            <person name="Ramamoorthy G.K."/>
            <person name="Gryganskyi A."/>
            <person name="Culley D."/>
            <person name="Magnuson J.K."/>
            <person name="James T.Y."/>
            <person name="O'Malley M.A."/>
            <person name="Stajich J.E."/>
            <person name="Spatafora J.W."/>
            <person name="Visel A."/>
            <person name="Grigoriev I.V."/>
        </authorList>
    </citation>
    <scope>NUCLEOTIDE SEQUENCE [LARGE SCALE GENOMIC DNA]</scope>
    <source>
        <strain evidence="7 8">62-1032</strain>
    </source>
</reference>
<dbReference type="Gene3D" id="1.10.45.10">
    <property type="entry name" value="Vanillyl-alcohol Oxidase, Chain A, domain 4"/>
    <property type="match status" value="1"/>
</dbReference>
<feature type="region of interest" description="Disordered" evidence="5">
    <location>
        <begin position="605"/>
        <end position="632"/>
    </location>
</feature>
<dbReference type="InterPro" id="IPR016164">
    <property type="entry name" value="FAD-linked_Oxase-like_C"/>
</dbReference>
<protein>
    <recommendedName>
        <fullName evidence="6">FAD-binding PCMH-type domain-containing protein</fullName>
    </recommendedName>
</protein>
<comment type="caution">
    <text evidence="7">The sequence shown here is derived from an EMBL/GenBank/DDBJ whole genome shotgun (WGS) entry which is preliminary data.</text>
</comment>
<dbReference type="SUPFAM" id="SSF56176">
    <property type="entry name" value="FAD-binding/transporter-associated domain-like"/>
    <property type="match status" value="1"/>
</dbReference>
<dbReference type="GO" id="GO:0004458">
    <property type="term" value="F:D-lactate dehydrogenase (cytochrome) activity"/>
    <property type="evidence" value="ECO:0007669"/>
    <property type="project" value="TreeGrafter"/>
</dbReference>
<sequence>MGKVYPSTASAEGRPAKIDRPSYFGCHMNPAEVIGGSGDPLNPEIATEKREVVLPPGIDRQAFDKAIAELRETLGEDAIELNDVPLNHGNYMAPPLSHDPYSVLDDEYFAGCGAVYPSSTEDVVIIVKWANKHLIPLWTISVGRNLGYGGASPRVAGSLIVHLGRRMNKVLSVDPDTASCLLEPGVTYFDLYEHLRAVGLGEKLWIDVPDLGGGSVMGNALDRGVGYTPYGDHFAQHCGMEVVMPDGSVVRTGMMAMENSATPQAFNYGFGPYVDGMFTQSALGIVTKMGMWLMPSPGGCLPFMFTFPEHTDLEQLVDICRPLMLNRLLHNIPGLRLGVYDAATYMTRDEAVGVENRGSPLTAEQEKAIIKKAGGAAWSFYASCYGPPEIAKGHLEMIKAAFFQVPGAKMYLCEDVPEGHYLIDRANVFSGIPTFRELDWQKWIPNSSTLFFSPIVPVDGKEALAQVEIFKYRFLEYGFDFFNVFYIGPREGHNIVILLFDRTSPQQRVNAMKCMRAMIEDAAKLGWGEYRTHISLQDQVAETYAFGDGALMKLHEQMKDHLDPNGILSPGRSGIWPRRYRDLGLQLGLNTTHAETPNPVVERMLKEKQQAKPKPTYGTDELRASQKKGGTA</sequence>
<evidence type="ECO:0000256" key="1">
    <source>
        <dbReference type="ARBA" id="ARBA00001974"/>
    </source>
</evidence>
<dbReference type="InterPro" id="IPR004113">
    <property type="entry name" value="FAD-bd_oxidored_4_C"/>
</dbReference>
<gene>
    <name evidence="7" type="ORF">BCR35DRAFT_215721</name>
</gene>
<dbReference type="Gene3D" id="3.40.462.10">
    <property type="entry name" value="FAD-linked oxidases, C-terminal domain"/>
    <property type="match status" value="1"/>
</dbReference>
<name>A0A1Y2D9M9_9BASI</name>
<dbReference type="InterPro" id="IPR016171">
    <property type="entry name" value="Vanillyl_alc_oxidase_C-sub2"/>
</dbReference>
<dbReference type="Gene3D" id="3.30.43.10">
    <property type="entry name" value="Uridine Diphospho-n-acetylenolpyruvylglucosamine Reductase, domain 2"/>
    <property type="match status" value="1"/>
</dbReference>
<dbReference type="GO" id="GO:0008720">
    <property type="term" value="F:D-lactate dehydrogenase (NAD+) activity"/>
    <property type="evidence" value="ECO:0007669"/>
    <property type="project" value="TreeGrafter"/>
</dbReference>
<dbReference type="InterPro" id="IPR036318">
    <property type="entry name" value="FAD-bd_PCMH-like_sf"/>
</dbReference>
<keyword evidence="3" id="KW-0274">FAD</keyword>
<dbReference type="InParanoid" id="A0A1Y2D9M9"/>
<dbReference type="Pfam" id="PF02913">
    <property type="entry name" value="FAD-oxidase_C"/>
    <property type="match status" value="1"/>
</dbReference>
<dbReference type="PANTHER" id="PTHR11748">
    <property type="entry name" value="D-LACTATE DEHYDROGENASE"/>
    <property type="match status" value="1"/>
</dbReference>
<feature type="domain" description="FAD-binding PCMH-type" evidence="6">
    <location>
        <begin position="101"/>
        <end position="296"/>
    </location>
</feature>
<evidence type="ECO:0000256" key="5">
    <source>
        <dbReference type="SAM" id="MobiDB-lite"/>
    </source>
</evidence>
<dbReference type="AlphaFoldDB" id="A0A1Y2D9M9"/>
<dbReference type="Proteomes" id="UP000193467">
    <property type="component" value="Unassembled WGS sequence"/>
</dbReference>
<keyword evidence="2" id="KW-0285">Flavoprotein</keyword>
<evidence type="ECO:0000256" key="3">
    <source>
        <dbReference type="ARBA" id="ARBA00022827"/>
    </source>
</evidence>
<keyword evidence="8" id="KW-1185">Reference proteome</keyword>
<dbReference type="GO" id="GO:0071949">
    <property type="term" value="F:FAD binding"/>
    <property type="evidence" value="ECO:0007669"/>
    <property type="project" value="InterPro"/>
</dbReference>
<comment type="cofactor">
    <cofactor evidence="1">
        <name>FAD</name>
        <dbReference type="ChEBI" id="CHEBI:57692"/>
    </cofactor>
</comment>
<dbReference type="PANTHER" id="PTHR11748:SF114">
    <property type="entry name" value="ARYL-ALCOHOL OXIDASE VANILLYL-ALCOHOL OXIDASE (AFU_ORTHOLOGUE AFUA_3G09500)-RELATED"/>
    <property type="match status" value="1"/>
</dbReference>
<dbReference type="GO" id="GO:1903457">
    <property type="term" value="P:lactate catabolic process"/>
    <property type="evidence" value="ECO:0007669"/>
    <property type="project" value="TreeGrafter"/>
</dbReference>
<accession>A0A1Y2D9M9</accession>
<dbReference type="InterPro" id="IPR006094">
    <property type="entry name" value="Oxid_FAD_bind_N"/>
</dbReference>
<keyword evidence="4" id="KW-0560">Oxidoreductase</keyword>
<dbReference type="GO" id="GO:0005739">
    <property type="term" value="C:mitochondrion"/>
    <property type="evidence" value="ECO:0007669"/>
    <property type="project" value="TreeGrafter"/>
</dbReference>
<evidence type="ECO:0000256" key="4">
    <source>
        <dbReference type="ARBA" id="ARBA00023002"/>
    </source>
</evidence>
<proteinExistence type="predicted"/>
<dbReference type="STRING" id="106004.A0A1Y2D9M9"/>
<organism evidence="7 8">
    <name type="scientific">Leucosporidium creatinivorum</name>
    <dbReference type="NCBI Taxonomy" id="106004"/>
    <lineage>
        <taxon>Eukaryota</taxon>
        <taxon>Fungi</taxon>
        <taxon>Dikarya</taxon>
        <taxon>Basidiomycota</taxon>
        <taxon>Pucciniomycotina</taxon>
        <taxon>Microbotryomycetes</taxon>
        <taxon>Leucosporidiales</taxon>
        <taxon>Leucosporidium</taxon>
    </lineage>
</organism>
<evidence type="ECO:0000256" key="2">
    <source>
        <dbReference type="ARBA" id="ARBA00022630"/>
    </source>
</evidence>
<dbReference type="OrthoDB" id="5332616at2759"/>
<evidence type="ECO:0000313" key="7">
    <source>
        <dbReference type="EMBL" id="ORY55959.1"/>
    </source>
</evidence>
<dbReference type="InterPro" id="IPR016169">
    <property type="entry name" value="FAD-bd_PCMH_sub2"/>
</dbReference>
<dbReference type="Pfam" id="PF01565">
    <property type="entry name" value="FAD_binding_4"/>
    <property type="match status" value="1"/>
</dbReference>
<dbReference type="InterPro" id="IPR016170">
    <property type="entry name" value="Cytok_DH_C_sf"/>
</dbReference>
<dbReference type="InterPro" id="IPR016166">
    <property type="entry name" value="FAD-bd_PCMH"/>
</dbReference>
<dbReference type="InterPro" id="IPR016167">
    <property type="entry name" value="FAD-bd_PCMH_sub1"/>
</dbReference>
<dbReference type="PROSITE" id="PS51387">
    <property type="entry name" value="FAD_PCMH"/>
    <property type="match status" value="1"/>
</dbReference>
<evidence type="ECO:0000313" key="8">
    <source>
        <dbReference type="Proteomes" id="UP000193467"/>
    </source>
</evidence>
<dbReference type="SUPFAM" id="SSF55103">
    <property type="entry name" value="FAD-linked oxidases, C-terminal domain"/>
    <property type="match status" value="1"/>
</dbReference>
<evidence type="ECO:0000259" key="6">
    <source>
        <dbReference type="PROSITE" id="PS51387"/>
    </source>
</evidence>
<dbReference type="EMBL" id="MCGR01000088">
    <property type="protein sequence ID" value="ORY55959.1"/>
    <property type="molecule type" value="Genomic_DNA"/>
</dbReference>
<dbReference type="Gene3D" id="3.30.465.10">
    <property type="match status" value="1"/>
</dbReference>